<dbReference type="PANTHER" id="PTHR11472">
    <property type="entry name" value="DNA REPAIR DEAD HELICASE RAD3/XP-D SUBFAMILY MEMBER"/>
    <property type="match status" value="1"/>
</dbReference>
<proteinExistence type="inferred from homology"/>
<dbReference type="InterPro" id="IPR006555">
    <property type="entry name" value="ATP-dep_Helicase_C"/>
</dbReference>
<evidence type="ECO:0000256" key="3">
    <source>
        <dbReference type="ARBA" id="ARBA00022840"/>
    </source>
</evidence>
<dbReference type="InterPro" id="IPR045028">
    <property type="entry name" value="DinG/Rad3-like"/>
</dbReference>
<evidence type="ECO:0000313" key="6">
    <source>
        <dbReference type="EMBL" id="RAK57895.1"/>
    </source>
</evidence>
<feature type="domain" description="Helicase ATP-binding" evidence="5">
    <location>
        <begin position="204"/>
        <end position="507"/>
    </location>
</feature>
<evidence type="ECO:0000256" key="4">
    <source>
        <dbReference type="ARBA" id="ARBA00038058"/>
    </source>
</evidence>
<keyword evidence="2" id="KW-0378">Hydrolase</keyword>
<protein>
    <submittedName>
        <fullName evidence="6">ATP-dependent DNA helicase</fullName>
    </submittedName>
</protein>
<reference evidence="7" key="1">
    <citation type="submission" date="2018-05" db="EMBL/GenBank/DDBJ databases">
        <authorList>
            <person name="Li X."/>
        </authorList>
    </citation>
    <scope>NUCLEOTIDE SEQUENCE [LARGE SCALE GENOMIC DNA]</scope>
    <source>
        <strain evidence="7">YIM 73061</strain>
    </source>
</reference>
<dbReference type="OrthoDB" id="9805194at2"/>
<dbReference type="InterPro" id="IPR014013">
    <property type="entry name" value="Helic_SF1/SF2_ATP-bd_DinG/Rad3"/>
</dbReference>
<keyword evidence="7" id="KW-1185">Reference proteome</keyword>
<dbReference type="Pfam" id="PF00270">
    <property type="entry name" value="DEAD"/>
    <property type="match status" value="1"/>
</dbReference>
<dbReference type="InterPro" id="IPR027417">
    <property type="entry name" value="P-loop_NTPase"/>
</dbReference>
<dbReference type="SUPFAM" id="SSF52540">
    <property type="entry name" value="P-loop containing nucleoside triphosphate hydrolases"/>
    <property type="match status" value="2"/>
</dbReference>
<dbReference type="Pfam" id="PF13307">
    <property type="entry name" value="Helicase_C_2"/>
    <property type="match status" value="1"/>
</dbReference>
<dbReference type="GO" id="GO:0003678">
    <property type="term" value="F:DNA helicase activity"/>
    <property type="evidence" value="ECO:0007669"/>
    <property type="project" value="TreeGrafter"/>
</dbReference>
<dbReference type="GO" id="GO:0003676">
    <property type="term" value="F:nucleic acid binding"/>
    <property type="evidence" value="ECO:0007669"/>
    <property type="project" value="InterPro"/>
</dbReference>
<dbReference type="GO" id="GO:0016818">
    <property type="term" value="F:hydrolase activity, acting on acid anhydrides, in phosphorus-containing anhydrides"/>
    <property type="evidence" value="ECO:0007669"/>
    <property type="project" value="InterPro"/>
</dbReference>
<gene>
    <name evidence="6" type="ORF">DJ018_08300</name>
</gene>
<evidence type="ECO:0000313" key="7">
    <source>
        <dbReference type="Proteomes" id="UP000249725"/>
    </source>
</evidence>
<organism evidence="6 7">
    <name type="scientific">Phenylobacterium deserti</name>
    <dbReference type="NCBI Taxonomy" id="1914756"/>
    <lineage>
        <taxon>Bacteria</taxon>
        <taxon>Pseudomonadati</taxon>
        <taxon>Pseudomonadota</taxon>
        <taxon>Alphaproteobacteria</taxon>
        <taxon>Caulobacterales</taxon>
        <taxon>Caulobacteraceae</taxon>
        <taxon>Phenylobacterium</taxon>
    </lineage>
</organism>
<name>A0A328AUE0_9CAUL</name>
<accession>A0A328AUE0</accession>
<dbReference type="EMBL" id="QFYR01000001">
    <property type="protein sequence ID" value="RAK57895.1"/>
    <property type="molecule type" value="Genomic_DNA"/>
</dbReference>
<dbReference type="RefSeq" id="WP_111514345.1">
    <property type="nucleotide sequence ID" value="NZ_QFYR01000001.1"/>
</dbReference>
<dbReference type="PROSITE" id="PS51193">
    <property type="entry name" value="HELICASE_ATP_BIND_2"/>
    <property type="match status" value="1"/>
</dbReference>
<dbReference type="PANTHER" id="PTHR11472:SF34">
    <property type="entry name" value="REGULATOR OF TELOMERE ELONGATION HELICASE 1"/>
    <property type="match status" value="1"/>
</dbReference>
<sequence>MNAPAVSFDLAPALVVLPGPRAAVADGGSAQPLRAPDARDLFDRGPVLVAHSAMTARRLGMNAPPRSAGIFDALELFAFVRPARFCAPSAAGLAQALGLPEPKGAPAQAQTLRDACRQLLAELAAAPEPSREEALAVAETLARAGWAWGQATIGALRAAPTGNMFRSSGLDVWARMVEWEAEAPPGEAGSKPIVPDHAAQRLKDLLHRSGLDETRPAQAEFATEAAFAFQPRDREGEPRMMLAEAGTGTGKTLAYLAPASLWAETNGPAVWVSTYTRALQRQIERESHSIFPDPKVRAKKAVVRKGRENYLCLLNFQDAVNAAQLGNGDLVGLGLAARWARATRDGDMTGGDFPAWLPTLFAVAPAGQASPGNLVDRRGECIHAGCQHYRTCFVEKAIRGSRRADIVIANHALVLAQAAFDGARAARGSKADNETALLKRIVFDEGHHLFDAADSAFSAALSGAEAAELRRWIRGPEGRGRRGRGLEARLLDVLGDREDARTALMDAGRAAAALPGEGWSSRIAPPNGEVNPIGPIEAFLVGVLEQLRARSAPSDVGMECAARPALDLVRDNAKEAAAALAKVEAPLLALARHLEDILDEEAATLGPSERARIEGALRGLDRRARMTLPAWRSMLRAIDEDAEDDPDFVDWFDATFLYGRVVDAACRRHWVDPTEPLTNAVIKPAHGVLVTSATLADSTLDDPFALAEMRTGAARLPDRPKTLRLSSPFDYAANSRVFVVTDVGKDDPRQIAAAMRELFLAAGGGGIGLFTAIRRLRAVHERIAAPLADKGIALYAQHVDPLEVGALVDIFRAEEDACLLGTDAVRDGVDVPGRSLRLLVFDRVPWPRPDLLHKARRTRFGGKGYDDAVARGRIAQAFGRLIRRADDKGCFVMLDAQAPTRLFSGLPEGVELQRVTLVEAIEGVTEFLSTTQPQLGHEPDLGVG</sequence>
<dbReference type="SMART" id="SM00491">
    <property type="entry name" value="HELICc2"/>
    <property type="match status" value="1"/>
</dbReference>
<keyword evidence="1" id="KW-0547">Nucleotide-binding</keyword>
<keyword evidence="3" id="KW-0067">ATP-binding</keyword>
<comment type="caution">
    <text evidence="6">The sequence shown here is derived from an EMBL/GenBank/DDBJ whole genome shotgun (WGS) entry which is preliminary data.</text>
</comment>
<dbReference type="GO" id="GO:0006139">
    <property type="term" value="P:nucleobase-containing compound metabolic process"/>
    <property type="evidence" value="ECO:0007669"/>
    <property type="project" value="InterPro"/>
</dbReference>
<evidence type="ECO:0000256" key="1">
    <source>
        <dbReference type="ARBA" id="ARBA00022741"/>
    </source>
</evidence>
<dbReference type="InterPro" id="IPR011545">
    <property type="entry name" value="DEAD/DEAH_box_helicase_dom"/>
</dbReference>
<evidence type="ECO:0000259" key="5">
    <source>
        <dbReference type="PROSITE" id="PS51193"/>
    </source>
</evidence>
<dbReference type="AlphaFoldDB" id="A0A328AUE0"/>
<dbReference type="Proteomes" id="UP000249725">
    <property type="component" value="Unassembled WGS sequence"/>
</dbReference>
<dbReference type="GO" id="GO:0005524">
    <property type="term" value="F:ATP binding"/>
    <property type="evidence" value="ECO:0007669"/>
    <property type="project" value="UniProtKB-KW"/>
</dbReference>
<keyword evidence="6" id="KW-0347">Helicase</keyword>
<evidence type="ECO:0000256" key="2">
    <source>
        <dbReference type="ARBA" id="ARBA00022801"/>
    </source>
</evidence>
<dbReference type="Gene3D" id="3.40.50.300">
    <property type="entry name" value="P-loop containing nucleotide triphosphate hydrolases"/>
    <property type="match status" value="2"/>
</dbReference>
<comment type="similarity">
    <text evidence="4">Belongs to the helicase family. DinG subfamily.</text>
</comment>